<feature type="signal peptide" evidence="1">
    <location>
        <begin position="1"/>
        <end position="18"/>
    </location>
</feature>
<name>A0A2P2DDQ1_9LEPT</name>
<dbReference type="Proteomes" id="UP000245206">
    <property type="component" value="Unassembled WGS sequence"/>
</dbReference>
<feature type="chain" id="PRO_5015166461" description="Lipoprotein" evidence="1">
    <location>
        <begin position="19"/>
        <end position="230"/>
    </location>
</feature>
<dbReference type="EMBL" id="BFAZ01000009">
    <property type="protein sequence ID" value="GBF42759.1"/>
    <property type="molecule type" value="Genomic_DNA"/>
</dbReference>
<organism evidence="2 3">
    <name type="scientific">Leptospira ellinghausenii</name>
    <dbReference type="NCBI Taxonomy" id="1917822"/>
    <lineage>
        <taxon>Bacteria</taxon>
        <taxon>Pseudomonadati</taxon>
        <taxon>Spirochaetota</taxon>
        <taxon>Spirochaetia</taxon>
        <taxon>Leptospirales</taxon>
        <taxon>Leptospiraceae</taxon>
        <taxon>Leptospira</taxon>
    </lineage>
</organism>
<dbReference type="RefSeq" id="WP_108959809.1">
    <property type="nucleotide sequence ID" value="NZ_BFAZ01000009.1"/>
</dbReference>
<dbReference type="OrthoDB" id="334678at2"/>
<protein>
    <recommendedName>
        <fullName evidence="4">Lipoprotein</fullName>
    </recommendedName>
</protein>
<dbReference type="AlphaFoldDB" id="A0A2P2DDQ1"/>
<proteinExistence type="predicted"/>
<accession>A0A2P2DDQ1</accession>
<evidence type="ECO:0000313" key="3">
    <source>
        <dbReference type="Proteomes" id="UP000245206"/>
    </source>
</evidence>
<comment type="caution">
    <text evidence="2">The sequence shown here is derived from an EMBL/GenBank/DDBJ whole genome shotgun (WGS) entry which is preliminary data.</text>
</comment>
<sequence>MKYLLISCILCLSQCAFANLEHQMKPFPKGLEKNKIGESITILNQNRVFFQKGHKRSVEINPMFGIPWSEYFSKQQKQIGSSRYEWKSVYVHNIEDKNFELTNVKTAYVLFVVANRPKSDWEEGDLGQVLQMLTFCLYPCQENLSLEVTVKLYHQNRLISEKKNTQMATRYISPWYIFVPNRFQMRDNGNAFNEPNVVSSMYLQGFQEAIDEFYLNLPNELANEKKGMPE</sequence>
<reference evidence="3" key="1">
    <citation type="journal article" date="2019" name="Microbiol. Immunol.">
        <title>Molecular and phenotypic characterization of Leptospira johnsonii sp. nov., Leptospira ellinghausenii sp. nov. and Leptospira ryugenii sp. nov. isolated from soil and water in Japan.</title>
        <authorList>
            <person name="Masuzawa T."/>
            <person name="Saito M."/>
            <person name="Nakao R."/>
            <person name="Nikaido Y."/>
            <person name="Matsumoto M."/>
            <person name="Ogawa M."/>
            <person name="Yokoyama M."/>
            <person name="Hidaka Y."/>
            <person name="Tomita J."/>
            <person name="Sakakibara K."/>
            <person name="Suzuki K."/>
            <person name="Yasuda S."/>
            <person name="Sato H."/>
            <person name="Yamaguchi M."/>
            <person name="Yoshida S.I."/>
            <person name="Koizumi N."/>
            <person name="Kawamura Y."/>
        </authorList>
    </citation>
    <scope>NUCLEOTIDE SEQUENCE [LARGE SCALE GENOMIC DNA]</scope>
    <source>
        <strain evidence="3">E18</strain>
    </source>
</reference>
<keyword evidence="1" id="KW-0732">Signal</keyword>
<keyword evidence="3" id="KW-1185">Reference proteome</keyword>
<evidence type="ECO:0000256" key="1">
    <source>
        <dbReference type="SAM" id="SignalP"/>
    </source>
</evidence>
<gene>
    <name evidence="2" type="ORF">LPTSP2_20490</name>
</gene>
<evidence type="ECO:0008006" key="4">
    <source>
        <dbReference type="Google" id="ProtNLM"/>
    </source>
</evidence>
<evidence type="ECO:0000313" key="2">
    <source>
        <dbReference type="EMBL" id="GBF42759.1"/>
    </source>
</evidence>